<name>A0A484U472_9ZZZZ</name>
<protein>
    <submittedName>
        <fullName evidence="1">ATP-dependent nuclease, subunit B / ATP-dependent nuclease, subunit A</fullName>
    </submittedName>
</protein>
<proteinExistence type="predicted"/>
<dbReference type="AlphaFoldDB" id="A0A484U472"/>
<gene>
    <name evidence="1" type="ORF">BRI9_3458</name>
</gene>
<reference evidence="1" key="1">
    <citation type="submission" date="2019-03" db="EMBL/GenBank/DDBJ databases">
        <authorList>
            <person name="Danneels B."/>
        </authorList>
    </citation>
    <scope>NUCLEOTIDE SEQUENCE</scope>
</reference>
<evidence type="ECO:0000313" key="1">
    <source>
        <dbReference type="EMBL" id="VFR81553.1"/>
    </source>
</evidence>
<accession>A0A484U472</accession>
<sequence length="556" mass="58212">MQHGVAGIDVTGGCQGQALAGGNSARGQVQPPARQRDILPCGGQAAVAQLRGAQGQAALAVQFALRAHASQDAARVRQLAVDGLGVHVASGKDGAGVVQAAACIQRGRAACRQDALVLQRGAGVGRHLAPSLCPGGVGQRQAPVTLQEEVTAQCSGGARQHEVALRTQRHAAIGGRDAVGRQGAARRGAQRACGLGAGCLRGGDVALRTGGQVTAQRHRAATQLHAAAGLQCRMAPCQRLPRTAQAGARRGGQVSARFKFRGRGEGQAAVARSQRDVVGGADGALHGQCARARQRQAVACGQRAAEDRVAALAPRHQAACRLRARASRRNKIALRGDGQVAAQRDGCPGELQRRARHQRHVAVALRLARQRQHLPRLQRQIARCPQASRLRHRQRPARGQHQVLACLQRTPHAGVAAGLQGQRAACGQAAFGCQVSRGIHAGRGARLQRSGGRKAHVAVGADFQRARQCGQVAAHVHAHARFGAHQADAVGVHAAQGRQVDGHARRGALPGLRLHGARVVVDDVGARDRIDPFGPDGRVDGQRARQQIHLRQARAI</sequence>
<organism evidence="1">
    <name type="scientific">plant metagenome</name>
    <dbReference type="NCBI Taxonomy" id="1297885"/>
    <lineage>
        <taxon>unclassified sequences</taxon>
        <taxon>metagenomes</taxon>
        <taxon>organismal metagenomes</taxon>
    </lineage>
</organism>
<dbReference type="EMBL" id="CAADIK010000050">
    <property type="protein sequence ID" value="VFR81553.1"/>
    <property type="molecule type" value="Genomic_DNA"/>
</dbReference>